<dbReference type="AlphaFoldDB" id="A0AAJ0FNF7"/>
<keyword evidence="2" id="KW-0723">Serine/threonine-protein kinase</keyword>
<dbReference type="EMBL" id="JASWJB010000380">
    <property type="protein sequence ID" value="KAK2590936.1"/>
    <property type="molecule type" value="Genomic_DNA"/>
</dbReference>
<reference evidence="2" key="1">
    <citation type="submission" date="2023-06" db="EMBL/GenBank/DDBJ databases">
        <title>Conoideocrella luteorostrata (Hypocreales: Clavicipitaceae), a potential biocontrol fungus for elongate hemlock scale in United States Christmas tree production areas.</title>
        <authorList>
            <person name="Barrett H."/>
            <person name="Lovett B."/>
            <person name="Macias A.M."/>
            <person name="Stajich J.E."/>
            <person name="Kasson M.T."/>
        </authorList>
    </citation>
    <scope>NUCLEOTIDE SEQUENCE</scope>
    <source>
        <strain evidence="2">ARSEF 14590</strain>
    </source>
</reference>
<evidence type="ECO:0000256" key="1">
    <source>
        <dbReference type="SAM" id="MobiDB-lite"/>
    </source>
</evidence>
<feature type="region of interest" description="Disordered" evidence="1">
    <location>
        <begin position="1"/>
        <end position="63"/>
    </location>
</feature>
<keyword evidence="2" id="KW-0808">Transferase</keyword>
<dbReference type="Proteomes" id="UP001251528">
    <property type="component" value="Unassembled WGS sequence"/>
</dbReference>
<organism evidence="2 3">
    <name type="scientific">Conoideocrella luteorostrata</name>
    <dbReference type="NCBI Taxonomy" id="1105319"/>
    <lineage>
        <taxon>Eukaryota</taxon>
        <taxon>Fungi</taxon>
        <taxon>Dikarya</taxon>
        <taxon>Ascomycota</taxon>
        <taxon>Pezizomycotina</taxon>
        <taxon>Sordariomycetes</taxon>
        <taxon>Hypocreomycetidae</taxon>
        <taxon>Hypocreales</taxon>
        <taxon>Clavicipitaceae</taxon>
        <taxon>Conoideocrella</taxon>
    </lineage>
</organism>
<dbReference type="GO" id="GO:0004674">
    <property type="term" value="F:protein serine/threonine kinase activity"/>
    <property type="evidence" value="ECO:0007669"/>
    <property type="project" value="UniProtKB-KW"/>
</dbReference>
<feature type="compositionally biased region" description="Polar residues" evidence="1">
    <location>
        <begin position="43"/>
        <end position="55"/>
    </location>
</feature>
<comment type="caution">
    <text evidence="2">The sequence shown here is derived from an EMBL/GenBank/DDBJ whole genome shotgun (WGS) entry which is preliminary data.</text>
</comment>
<sequence length="63" mass="6542">MNGDQSAEPEKPPPLDATDGGSSNGADSLAKKRKKDALKPIITTDSVEGDAQQNKQDSKTGCV</sequence>
<accession>A0AAJ0FNF7</accession>
<gene>
    <name evidence="2" type="primary">SKY1_1</name>
    <name evidence="2" type="ORF">QQS21_011377</name>
</gene>
<keyword evidence="2" id="KW-0418">Kinase</keyword>
<protein>
    <submittedName>
        <fullName evidence="2">Serine/threonine protein kinase, CMGC</fullName>
        <ecNumber evidence="2">2.7.11.1</ecNumber>
    </submittedName>
</protein>
<dbReference type="EC" id="2.7.11.1" evidence="2"/>
<keyword evidence="3" id="KW-1185">Reference proteome</keyword>
<evidence type="ECO:0000313" key="2">
    <source>
        <dbReference type="EMBL" id="KAK2590936.1"/>
    </source>
</evidence>
<evidence type="ECO:0000313" key="3">
    <source>
        <dbReference type="Proteomes" id="UP001251528"/>
    </source>
</evidence>
<name>A0AAJ0FNF7_9HYPO</name>
<proteinExistence type="predicted"/>